<gene>
    <name evidence="3" type="ORF">PAC_13029</name>
</gene>
<feature type="transmembrane region" description="Helical" evidence="2">
    <location>
        <begin position="25"/>
        <end position="47"/>
    </location>
</feature>
<keyword evidence="4" id="KW-1185">Reference proteome</keyword>
<evidence type="ECO:0000256" key="2">
    <source>
        <dbReference type="SAM" id="Phobius"/>
    </source>
</evidence>
<dbReference type="AlphaFoldDB" id="A0A1L7XDN7"/>
<keyword evidence="2" id="KW-0472">Membrane</keyword>
<name>A0A1L7XDN7_9HELO</name>
<evidence type="ECO:0000313" key="4">
    <source>
        <dbReference type="Proteomes" id="UP000184330"/>
    </source>
</evidence>
<dbReference type="Proteomes" id="UP000184330">
    <property type="component" value="Unassembled WGS sequence"/>
</dbReference>
<feature type="region of interest" description="Disordered" evidence="1">
    <location>
        <begin position="225"/>
        <end position="264"/>
    </location>
</feature>
<reference evidence="3 4" key="1">
    <citation type="submission" date="2016-03" db="EMBL/GenBank/DDBJ databases">
        <authorList>
            <person name="Ploux O."/>
        </authorList>
    </citation>
    <scope>NUCLEOTIDE SEQUENCE [LARGE SCALE GENOMIC DNA]</scope>
    <source>
        <strain evidence="3 4">UAMH 11012</strain>
    </source>
</reference>
<keyword evidence="2" id="KW-1133">Transmembrane helix</keyword>
<accession>A0A1L7XDN7</accession>
<sequence length="264" mass="30674">MDMDDLRYTTLHLLHSLAKMDDFRYAVYLAIATHVLITVFLLTMFNFKVPTTPWTMVRPQTTPIWVPLSRTPSPSLPTPFLDNAPATPVQYEKPTFEIEMVPYIDECITLLEWYVETAQIDECIALVLGGVPAEDPGLLGTLTGKAKRKYKEFLKKSAIRWWKEYFERFKPWVFDLVEVLENHENTAYNPVRFSQEGVWYDETTPMDECIYWVSGELPIDDDAEDSISQMQWDNEQNPKAPHHSKGYAPDSPRSSCCDEWFKET</sequence>
<feature type="compositionally biased region" description="Polar residues" evidence="1">
    <location>
        <begin position="226"/>
        <end position="237"/>
    </location>
</feature>
<dbReference type="EMBL" id="FJOG01000022">
    <property type="protein sequence ID" value="CZR63132.1"/>
    <property type="molecule type" value="Genomic_DNA"/>
</dbReference>
<evidence type="ECO:0000256" key="1">
    <source>
        <dbReference type="SAM" id="MobiDB-lite"/>
    </source>
</evidence>
<evidence type="ECO:0000313" key="3">
    <source>
        <dbReference type="EMBL" id="CZR63132.1"/>
    </source>
</evidence>
<proteinExistence type="predicted"/>
<keyword evidence="2" id="KW-0812">Transmembrane</keyword>
<organism evidence="3 4">
    <name type="scientific">Phialocephala subalpina</name>
    <dbReference type="NCBI Taxonomy" id="576137"/>
    <lineage>
        <taxon>Eukaryota</taxon>
        <taxon>Fungi</taxon>
        <taxon>Dikarya</taxon>
        <taxon>Ascomycota</taxon>
        <taxon>Pezizomycotina</taxon>
        <taxon>Leotiomycetes</taxon>
        <taxon>Helotiales</taxon>
        <taxon>Mollisiaceae</taxon>
        <taxon>Phialocephala</taxon>
        <taxon>Phialocephala fortinii species complex</taxon>
    </lineage>
</organism>
<protein>
    <submittedName>
        <fullName evidence="3">Uncharacterized protein</fullName>
    </submittedName>
</protein>